<proteinExistence type="predicted"/>
<evidence type="ECO:0000313" key="4">
    <source>
        <dbReference type="Proteomes" id="UP001157160"/>
    </source>
</evidence>
<evidence type="ECO:0000256" key="1">
    <source>
        <dbReference type="SAM" id="MobiDB-lite"/>
    </source>
</evidence>
<feature type="transmembrane region" description="Helical" evidence="2">
    <location>
        <begin position="169"/>
        <end position="194"/>
    </location>
</feature>
<feature type="transmembrane region" description="Helical" evidence="2">
    <location>
        <begin position="32"/>
        <end position="65"/>
    </location>
</feature>
<protein>
    <submittedName>
        <fullName evidence="3">Uncharacterized protein</fullName>
    </submittedName>
</protein>
<keyword evidence="2" id="KW-1133">Transmembrane helix</keyword>
<evidence type="ECO:0000313" key="3">
    <source>
        <dbReference type="EMBL" id="GMA28930.1"/>
    </source>
</evidence>
<keyword evidence="2" id="KW-0812">Transmembrane</keyword>
<dbReference type="Proteomes" id="UP001157160">
    <property type="component" value="Unassembled WGS sequence"/>
</dbReference>
<name>A0AA37UGI6_9MICO</name>
<comment type="caution">
    <text evidence="3">The sequence shown here is derived from an EMBL/GenBank/DDBJ whole genome shotgun (WGS) entry which is preliminary data.</text>
</comment>
<keyword evidence="4" id="KW-1185">Reference proteome</keyword>
<feature type="region of interest" description="Disordered" evidence="1">
    <location>
        <begin position="1"/>
        <end position="25"/>
    </location>
</feature>
<reference evidence="3 4" key="1">
    <citation type="journal article" date="2014" name="Int. J. Syst. Evol. Microbiol.">
        <title>Complete genome sequence of Corynebacterium casei LMG S-19264T (=DSM 44701T), isolated from a smear-ripened cheese.</title>
        <authorList>
            <consortium name="US DOE Joint Genome Institute (JGI-PGF)"/>
            <person name="Walter F."/>
            <person name="Albersmeier A."/>
            <person name="Kalinowski J."/>
            <person name="Ruckert C."/>
        </authorList>
    </citation>
    <scope>NUCLEOTIDE SEQUENCE [LARGE SCALE GENOMIC DNA]</scope>
    <source>
        <strain evidence="3 4">NBRC 112289</strain>
    </source>
</reference>
<organism evidence="3 4">
    <name type="scientific">Arenivirga flava</name>
    <dbReference type="NCBI Taxonomy" id="1930060"/>
    <lineage>
        <taxon>Bacteria</taxon>
        <taxon>Bacillati</taxon>
        <taxon>Actinomycetota</taxon>
        <taxon>Actinomycetes</taxon>
        <taxon>Micrococcales</taxon>
        <taxon>Microbacteriaceae</taxon>
        <taxon>Arenivirga</taxon>
    </lineage>
</organism>
<evidence type="ECO:0000256" key="2">
    <source>
        <dbReference type="SAM" id="Phobius"/>
    </source>
</evidence>
<accession>A0AA37UGI6</accession>
<feature type="transmembrane region" description="Helical" evidence="2">
    <location>
        <begin position="97"/>
        <end position="120"/>
    </location>
</feature>
<gene>
    <name evidence="3" type="ORF">GCM10025874_21830</name>
</gene>
<keyword evidence="2" id="KW-0472">Membrane</keyword>
<sequence>MTQPHFVQQPYGPVPRPKRPPLTKRQAGGARVAGAVGFSLLTLGWMVALGAISAVAFVGLFTWIFDLVGTAGDGRQEGYAEVEAFIAQLQLGTWSGWLLVAAGAGVVAMVVGLLVSALILRSSGAARPWAITWAAFGIAIAAHWVLGWIPWFLVQLVPGAFPFVDPTGWLWLTGATIAIGILLSCAIAAVIGALSWWWMAHALRAAAPASIA</sequence>
<feature type="transmembrane region" description="Helical" evidence="2">
    <location>
        <begin position="129"/>
        <end position="149"/>
    </location>
</feature>
<dbReference type="AlphaFoldDB" id="A0AA37UGI6"/>
<dbReference type="EMBL" id="BSUL01000001">
    <property type="protein sequence ID" value="GMA28930.1"/>
    <property type="molecule type" value="Genomic_DNA"/>
</dbReference>